<keyword evidence="3" id="KW-1185">Reference proteome</keyword>
<evidence type="ECO:0000313" key="2">
    <source>
        <dbReference type="EMBL" id="ADC52223.1"/>
    </source>
</evidence>
<dbReference type="RefSeq" id="WP_012961132.1">
    <property type="nucleotide sequence ID" value="NC_013792.1"/>
</dbReference>
<dbReference type="eggNOG" id="ENOG5030NGC">
    <property type="taxonomic scope" value="Bacteria"/>
</dbReference>
<keyword evidence="1" id="KW-1133">Transmembrane helix</keyword>
<name>D3G1J7_ALKPO</name>
<keyword evidence="1" id="KW-0472">Membrane</keyword>
<keyword evidence="1" id="KW-0812">Transmembrane</keyword>
<organism evidence="2 3">
    <name type="scientific">Alkalihalophilus pseudofirmus (strain ATCC BAA-2126 / JCM 17055 / OF4)</name>
    <name type="common">Bacillus pseudofirmus</name>
    <dbReference type="NCBI Taxonomy" id="398511"/>
    <lineage>
        <taxon>Bacteria</taxon>
        <taxon>Bacillati</taxon>
        <taxon>Bacillota</taxon>
        <taxon>Bacilli</taxon>
        <taxon>Bacillales</taxon>
        <taxon>Bacillaceae</taxon>
        <taxon>Alkalihalophilus</taxon>
    </lineage>
</organism>
<keyword evidence="2" id="KW-0614">Plasmid</keyword>
<geneLocation type="plasmid" evidence="2 3">
    <name>pBpOF4-01</name>
</geneLocation>
<dbReference type="EMBL" id="CP001879">
    <property type="protein sequence ID" value="ADC52223.1"/>
    <property type="molecule type" value="Genomic_DNA"/>
</dbReference>
<evidence type="ECO:0000256" key="1">
    <source>
        <dbReference type="SAM" id="Phobius"/>
    </source>
</evidence>
<evidence type="ECO:0000313" key="3">
    <source>
        <dbReference type="Proteomes" id="UP000001544"/>
    </source>
</evidence>
<accession>D3G1J7</accession>
<dbReference type="KEGG" id="bpf:BpOF4_21139"/>
<gene>
    <name evidence="2" type="ordered locus">BpOF4_21139</name>
</gene>
<proteinExistence type="predicted"/>
<reference evidence="2 3" key="1">
    <citation type="journal article" date="2011" name="Environ. Microbiol.">
        <title>Genome of alkaliphilic Bacillus pseudofirmus OF4 reveals adaptations that support the ability to grow in an external pH range from 7.5 to 11.4.</title>
        <authorList>
            <person name="Janto B."/>
            <person name="Ahmed A."/>
            <person name="Ito M."/>
            <person name="Liu J."/>
            <person name="Hicks D.B."/>
            <person name="Pagni S."/>
            <person name="Fackelmayer O.J."/>
            <person name="Smith T.A."/>
            <person name="Earl J."/>
            <person name="Elbourne L.D."/>
            <person name="Hassan K."/>
            <person name="Paulsen I.T."/>
            <person name="Kolsto A.B."/>
            <person name="Tourasse N.J."/>
            <person name="Ehrlich G.D."/>
            <person name="Boissy R."/>
            <person name="Ivey D.M."/>
            <person name="Li G."/>
            <person name="Xue Y."/>
            <person name="Ma Y."/>
            <person name="Hu F.Z."/>
            <person name="Krulwich T.A."/>
        </authorList>
    </citation>
    <scope>NUCLEOTIDE SEQUENCE [LARGE SCALE GENOMIC DNA]</scope>
    <source>
        <strain evidence="3">ATCC BAA-2126 / JCM 17055 / OF4</strain>
    </source>
</reference>
<dbReference type="AlphaFoldDB" id="D3G1J7"/>
<feature type="transmembrane region" description="Helical" evidence="1">
    <location>
        <begin position="6"/>
        <end position="27"/>
    </location>
</feature>
<sequence length="184" mass="21152">MPNPVSFIASFFIAIAVMVVFPLYQLLDRQEDQAQILAQTATVSFVDSVRNKGYITPNMYEEYFQLLHSSGYTFDIEIEHQAKSYHPVYEDPANPSTFTGEYIVTYDHYYNSQILEILFPDNTLQQDNVTRRYELIAGDFINVRVKNSTYTPVSILRDAVTNHASDDPTSIHILYGGMVHNEDY</sequence>
<dbReference type="Proteomes" id="UP000001544">
    <property type="component" value="Plasmid pBpOF4-01"/>
</dbReference>
<protein>
    <submittedName>
        <fullName evidence="2">Uncharacterized protein</fullName>
    </submittedName>
</protein>
<dbReference type="HOGENOM" id="CLU_1480641_0_0_9"/>